<name>A0A3B1DKK1_9ZZZZ</name>
<organism evidence="2">
    <name type="scientific">hydrothermal vent metagenome</name>
    <dbReference type="NCBI Taxonomy" id="652676"/>
    <lineage>
        <taxon>unclassified sequences</taxon>
        <taxon>metagenomes</taxon>
        <taxon>ecological metagenomes</taxon>
    </lineage>
</organism>
<dbReference type="EMBL" id="UOGL01000062">
    <property type="protein sequence ID" value="VAX36528.1"/>
    <property type="molecule type" value="Genomic_DNA"/>
</dbReference>
<reference evidence="2" key="1">
    <citation type="submission" date="2018-06" db="EMBL/GenBank/DDBJ databases">
        <authorList>
            <person name="Zhirakovskaya E."/>
        </authorList>
    </citation>
    <scope>NUCLEOTIDE SEQUENCE</scope>
</reference>
<gene>
    <name evidence="2" type="ORF">MNBD_PLANCTO02-2333</name>
</gene>
<keyword evidence="1" id="KW-0812">Transmembrane</keyword>
<dbReference type="AlphaFoldDB" id="A0A3B1DKK1"/>
<accession>A0A3B1DKK1</accession>
<sequence length="80" mass="8929">MKTILTSLWKIKLTRIAFMLFLVCNSLTLFAQQLFAQQQGDQTPASPVILSSRSFTFDAIIVTLFVGLALFAICKSARRS</sequence>
<keyword evidence="1" id="KW-1133">Transmembrane helix</keyword>
<evidence type="ECO:0000313" key="2">
    <source>
        <dbReference type="EMBL" id="VAX36528.1"/>
    </source>
</evidence>
<feature type="transmembrane region" description="Helical" evidence="1">
    <location>
        <begin position="55"/>
        <end position="74"/>
    </location>
</feature>
<evidence type="ECO:0000256" key="1">
    <source>
        <dbReference type="SAM" id="Phobius"/>
    </source>
</evidence>
<keyword evidence="1" id="KW-0472">Membrane</keyword>
<protein>
    <submittedName>
        <fullName evidence="2">Uncharacterized protein</fullName>
    </submittedName>
</protein>
<proteinExistence type="predicted"/>